<reference evidence="1 2" key="1">
    <citation type="submission" date="2024-09" db="EMBL/GenBank/DDBJ databases">
        <title>Floridaenema gen nov. (Aerosakkonemataceae, Aerosakkonematales ord. nov., Cyanobacteria) from benthic tropical and subtropical fresh waters, with the description of four new species.</title>
        <authorList>
            <person name="Moretto J.A."/>
            <person name="Berthold D.E."/>
            <person name="Lefler F.W."/>
            <person name="Huang I.-S."/>
            <person name="Laughinghouse H. IV."/>
        </authorList>
    </citation>
    <scope>NUCLEOTIDE SEQUENCE [LARGE SCALE GENOMIC DNA]</scope>
    <source>
        <strain evidence="1 2">BLCC-F46</strain>
    </source>
</reference>
<name>A0ABV4X619_9CYAN</name>
<sequence>MPPATTPNLGQGRIFSHFTNVEGVTGITGIVGDNLEVGQQVIVSELRFGQGSNPFLANAPGDIFLTDLGCEATQGKLELIGIFGDKQKFVIQFSEETALLLNNIRVRPLRISNNILNLGGSIYSIPGGTTLKGLCVVMRVRL</sequence>
<proteinExistence type="predicted"/>
<evidence type="ECO:0000313" key="2">
    <source>
        <dbReference type="Proteomes" id="UP001576774"/>
    </source>
</evidence>
<dbReference type="Proteomes" id="UP001576774">
    <property type="component" value="Unassembled WGS sequence"/>
</dbReference>
<keyword evidence="2" id="KW-1185">Reference proteome</keyword>
<organism evidence="1 2">
    <name type="scientific">Floridaenema aerugineum BLCC-F46</name>
    <dbReference type="NCBI Taxonomy" id="3153654"/>
    <lineage>
        <taxon>Bacteria</taxon>
        <taxon>Bacillati</taxon>
        <taxon>Cyanobacteriota</taxon>
        <taxon>Cyanophyceae</taxon>
        <taxon>Oscillatoriophycideae</taxon>
        <taxon>Aerosakkonematales</taxon>
        <taxon>Aerosakkonemataceae</taxon>
        <taxon>Floridanema</taxon>
        <taxon>Floridanema aerugineum</taxon>
    </lineage>
</organism>
<dbReference type="RefSeq" id="WP_413271277.1">
    <property type="nucleotide sequence ID" value="NZ_JBHFNQ010000115.1"/>
</dbReference>
<comment type="caution">
    <text evidence="1">The sequence shown here is derived from an EMBL/GenBank/DDBJ whole genome shotgun (WGS) entry which is preliminary data.</text>
</comment>
<evidence type="ECO:0000313" key="1">
    <source>
        <dbReference type="EMBL" id="MFB2878200.1"/>
    </source>
</evidence>
<accession>A0ABV4X619</accession>
<gene>
    <name evidence="1" type="ORF">ACE1CC_15215</name>
</gene>
<protein>
    <submittedName>
        <fullName evidence="1">Uncharacterized protein</fullName>
    </submittedName>
</protein>
<dbReference type="EMBL" id="JBHFNQ010000115">
    <property type="protein sequence ID" value="MFB2878200.1"/>
    <property type="molecule type" value="Genomic_DNA"/>
</dbReference>